<proteinExistence type="predicted"/>
<accession>A0A5B7DGP1</accession>
<evidence type="ECO:0000313" key="2">
    <source>
        <dbReference type="EMBL" id="MPC20510.1"/>
    </source>
</evidence>
<feature type="compositionally biased region" description="Basic residues" evidence="1">
    <location>
        <begin position="16"/>
        <end position="25"/>
    </location>
</feature>
<dbReference type="Proteomes" id="UP000324222">
    <property type="component" value="Unassembled WGS sequence"/>
</dbReference>
<comment type="caution">
    <text evidence="2">The sequence shown here is derived from an EMBL/GenBank/DDBJ whole genome shotgun (WGS) entry which is preliminary data.</text>
</comment>
<dbReference type="AlphaFoldDB" id="A0A5B7DGP1"/>
<reference evidence="2 3" key="1">
    <citation type="submission" date="2019-05" db="EMBL/GenBank/DDBJ databases">
        <title>Another draft genome of Portunus trituberculatus and its Hox gene families provides insights of decapod evolution.</title>
        <authorList>
            <person name="Jeong J.-H."/>
            <person name="Song I."/>
            <person name="Kim S."/>
            <person name="Choi T."/>
            <person name="Kim D."/>
            <person name="Ryu S."/>
            <person name="Kim W."/>
        </authorList>
    </citation>
    <scope>NUCLEOTIDE SEQUENCE [LARGE SCALE GENOMIC DNA]</scope>
    <source>
        <tissue evidence="2">Muscle</tissue>
    </source>
</reference>
<protein>
    <submittedName>
        <fullName evidence="2">Uncharacterized protein</fullName>
    </submittedName>
</protein>
<gene>
    <name evidence="2" type="ORF">E2C01_013457</name>
</gene>
<sequence length="61" mass="6774">MKAAGEKKRQDATIHSRARAKTRGLSRKQVSVCPVEVKGEEQTVVLCFSVLPDSSESEREE</sequence>
<name>A0A5B7DGP1_PORTR</name>
<keyword evidence="3" id="KW-1185">Reference proteome</keyword>
<feature type="compositionally biased region" description="Basic and acidic residues" evidence="1">
    <location>
        <begin position="1"/>
        <end position="14"/>
    </location>
</feature>
<organism evidence="2 3">
    <name type="scientific">Portunus trituberculatus</name>
    <name type="common">Swimming crab</name>
    <name type="synonym">Neptunus trituberculatus</name>
    <dbReference type="NCBI Taxonomy" id="210409"/>
    <lineage>
        <taxon>Eukaryota</taxon>
        <taxon>Metazoa</taxon>
        <taxon>Ecdysozoa</taxon>
        <taxon>Arthropoda</taxon>
        <taxon>Crustacea</taxon>
        <taxon>Multicrustacea</taxon>
        <taxon>Malacostraca</taxon>
        <taxon>Eumalacostraca</taxon>
        <taxon>Eucarida</taxon>
        <taxon>Decapoda</taxon>
        <taxon>Pleocyemata</taxon>
        <taxon>Brachyura</taxon>
        <taxon>Eubrachyura</taxon>
        <taxon>Portunoidea</taxon>
        <taxon>Portunidae</taxon>
        <taxon>Portuninae</taxon>
        <taxon>Portunus</taxon>
    </lineage>
</organism>
<feature type="region of interest" description="Disordered" evidence="1">
    <location>
        <begin position="1"/>
        <end position="25"/>
    </location>
</feature>
<evidence type="ECO:0000313" key="3">
    <source>
        <dbReference type="Proteomes" id="UP000324222"/>
    </source>
</evidence>
<evidence type="ECO:0000256" key="1">
    <source>
        <dbReference type="SAM" id="MobiDB-lite"/>
    </source>
</evidence>
<dbReference type="EMBL" id="VSRR010000878">
    <property type="protein sequence ID" value="MPC20510.1"/>
    <property type="molecule type" value="Genomic_DNA"/>
</dbReference>